<evidence type="ECO:0000256" key="1">
    <source>
        <dbReference type="ARBA" id="ARBA00022737"/>
    </source>
</evidence>
<feature type="domain" description="Fungal STAND N-terminal Goodbye" evidence="2">
    <location>
        <begin position="17"/>
        <end position="137"/>
    </location>
</feature>
<dbReference type="InterPro" id="IPR056884">
    <property type="entry name" value="NPHP3-like_N"/>
</dbReference>
<evidence type="ECO:0000259" key="2">
    <source>
        <dbReference type="Pfam" id="PF17109"/>
    </source>
</evidence>
<dbReference type="Pfam" id="PF17109">
    <property type="entry name" value="Goodbye"/>
    <property type="match status" value="1"/>
</dbReference>
<dbReference type="InterPro" id="IPR027417">
    <property type="entry name" value="P-loop_NTPase"/>
</dbReference>
<evidence type="ECO:0000313" key="4">
    <source>
        <dbReference type="EMBL" id="KAL2820127.1"/>
    </source>
</evidence>
<dbReference type="InterPro" id="IPR031350">
    <property type="entry name" value="Goodbye_dom"/>
</dbReference>
<sequence length="1416" mass="161037">MTVTPSGPSDDKLSALWHTACTDYAKETGTPLTNGELPQLRGAEDLSRQLDAEKDNFEDFRMKRRPLLHAMQTVLAPFENWGDLIAGVAAVAFPPASSIMGAMLLLVRGARRVSEAFDMITDLFRKLGHFALRLDSYKGVPLSEGMKVIIVKVLVNFLRVCAASQKLVSRGSMKARLAKWAKGSFVEDGEISGLFAELEELTSQEHMMVSAHSLKITHQALRNTEELLKRDNQRNNRERLQRVKAALNPVSASSQIFSSINENRIPGSGTWLEGKLRSWWEGSEPILWLHGGPGVGKSFIASKVITELARADFSAAPAPVVASFFCRNNDVDLRSLNNALRTLAWQIATQREDFAAHVEEICLKEDPGNSYVVWRKLLVNYLTQVPLQGTCLVLDGLDEAEPEEQEILDSLRGLLDEHSLAWIDDVEVGNDQSKDDLHGYVSETLQKSKLFRGSPEFREEIVNEISREAEGLWEWANLVIKSVLRCRTKEQIRKGIRTMPRGISAMLTQELQRLGRELYTSDDMFNGEESEGEGTTQIDQLNVVLSFVTLAQKPLTVTQLELILEILFKEEVLNLEDDLRTIYSSLFQLRPNTDEYSYTNDDHLVILRHSSFYEFFRTIEQSGPVGVNVDQTEVNFLYILLYSLRERQTPWAERYTGPLQEYARSFLPTHLERADPGKARKLNRNISDLIYDLFSKDDCRDWFVENVHQRNFTQYCFYATAYASDIARFWIEPTSTELINKRAEMALQWLLPETKQAFEEHARASIIASDICHFSVLFSYMAEYWLRLWLEPQDLTSGDGLPAAMPGLLTLYNKMTTEYSTDADSRQGNIGVSILRLTEVVDILAAADHKAYEKTPLWHARVAQALLLNYHYAEARERFRIVLAEHEKTPAFEALALSVIHRDLARASSEIGRHAEALEHHEISESLAEGAEKLETVPAAGLAHLLNTARLNHRARRIDAAIKTANEAWSQAVESNDWWDSDLEGFFNIFLELRQPQLLRPVFDRAFEFYEGRGRGQSGYKDFSDFLFKSLGYTTRMIYRVLQYVLTPDDEEHLDRIAAIMDRASTVEWERYNIPIYRYLLATVLFTKGRVSRGLDGWYQVVASAEDDGDVRWDIKYPTARSIGQLVSVCLDRPEISPSEHGPLALGSDDQIDEACLVLSMWLRKHGDIANSREALRGRVKHCVALLSDDDLSNDEDAYRCLFKTFIADPDSDEDREAALYLIKVPQERQLDMYNNVTQLRDASNDAGEQVSGSLKGIARMDDKVGSRDDASDAEDLNVWSLSDDLSECLRCRKGIANIHFWYFCRSRPYATVCRRCYRELQSTGDPTGILSICGAEDEFIYTGGFLCESERVDDGMVPLVSAAGERRVIWVEEWKDSLAKKWETKNFEFEGGLSAWCMRVLPEPQRTRWAAFFRT</sequence>
<dbReference type="Proteomes" id="UP001610334">
    <property type="component" value="Unassembled WGS sequence"/>
</dbReference>
<dbReference type="PANTHER" id="PTHR10039">
    <property type="entry name" value="AMELOGENIN"/>
    <property type="match status" value="1"/>
</dbReference>
<gene>
    <name evidence="4" type="ORF">BJX63DRAFT_428448</name>
</gene>
<keyword evidence="5" id="KW-1185">Reference proteome</keyword>
<keyword evidence="1" id="KW-0677">Repeat</keyword>
<reference evidence="4 5" key="1">
    <citation type="submission" date="2024-07" db="EMBL/GenBank/DDBJ databases">
        <title>Section-level genome sequencing and comparative genomics of Aspergillus sections Usti and Cavernicolus.</title>
        <authorList>
            <consortium name="Lawrence Berkeley National Laboratory"/>
            <person name="Nybo J.L."/>
            <person name="Vesth T.C."/>
            <person name="Theobald S."/>
            <person name="Frisvad J.C."/>
            <person name="Larsen T.O."/>
            <person name="Kjaerboelling I."/>
            <person name="Rothschild-Mancinelli K."/>
            <person name="Lyhne E.K."/>
            <person name="Kogle M.E."/>
            <person name="Barry K."/>
            <person name="Clum A."/>
            <person name="Na H."/>
            <person name="Ledsgaard L."/>
            <person name="Lin J."/>
            <person name="Lipzen A."/>
            <person name="Kuo A."/>
            <person name="Riley R."/>
            <person name="Mondo S."/>
            <person name="Labutti K."/>
            <person name="Haridas S."/>
            <person name="Pangalinan J."/>
            <person name="Salamov A.A."/>
            <person name="Simmons B.A."/>
            <person name="Magnuson J.K."/>
            <person name="Chen J."/>
            <person name="Drula E."/>
            <person name="Henrissat B."/>
            <person name="Wiebenga A."/>
            <person name="Lubbers R.J."/>
            <person name="Gomes A.C."/>
            <person name="Makela M.R."/>
            <person name="Stajich J."/>
            <person name="Grigoriev I.V."/>
            <person name="Mortensen U.H."/>
            <person name="De Vries R.P."/>
            <person name="Baker S.E."/>
            <person name="Andersen M.R."/>
        </authorList>
    </citation>
    <scope>NUCLEOTIDE SEQUENCE [LARGE SCALE GENOMIC DNA]</scope>
    <source>
        <strain evidence="4 5">CBS 588.65</strain>
    </source>
</reference>
<name>A0ABR4HXL6_9EURO</name>
<organism evidence="4 5">
    <name type="scientific">Aspergillus granulosus</name>
    <dbReference type="NCBI Taxonomy" id="176169"/>
    <lineage>
        <taxon>Eukaryota</taxon>
        <taxon>Fungi</taxon>
        <taxon>Dikarya</taxon>
        <taxon>Ascomycota</taxon>
        <taxon>Pezizomycotina</taxon>
        <taxon>Eurotiomycetes</taxon>
        <taxon>Eurotiomycetidae</taxon>
        <taxon>Eurotiales</taxon>
        <taxon>Aspergillaceae</taxon>
        <taxon>Aspergillus</taxon>
        <taxon>Aspergillus subgen. Nidulantes</taxon>
    </lineage>
</organism>
<comment type="caution">
    <text evidence="4">The sequence shown here is derived from an EMBL/GenBank/DDBJ whole genome shotgun (WGS) entry which is preliminary data.</text>
</comment>
<evidence type="ECO:0000313" key="5">
    <source>
        <dbReference type="Proteomes" id="UP001610334"/>
    </source>
</evidence>
<feature type="domain" description="Nephrocystin 3-like N-terminal" evidence="3">
    <location>
        <begin position="268"/>
        <end position="418"/>
    </location>
</feature>
<accession>A0ABR4HXL6</accession>
<dbReference type="Gene3D" id="3.40.50.300">
    <property type="entry name" value="P-loop containing nucleotide triphosphate hydrolases"/>
    <property type="match status" value="1"/>
</dbReference>
<protein>
    <submittedName>
        <fullName evidence="4">Uncharacterized protein</fullName>
    </submittedName>
</protein>
<dbReference type="EMBL" id="JBFXLT010000008">
    <property type="protein sequence ID" value="KAL2820127.1"/>
    <property type="molecule type" value="Genomic_DNA"/>
</dbReference>
<proteinExistence type="predicted"/>
<dbReference type="Pfam" id="PF24883">
    <property type="entry name" value="NPHP3_N"/>
    <property type="match status" value="1"/>
</dbReference>
<evidence type="ECO:0000259" key="3">
    <source>
        <dbReference type="Pfam" id="PF24883"/>
    </source>
</evidence>
<dbReference type="SUPFAM" id="SSF52540">
    <property type="entry name" value="P-loop containing nucleoside triphosphate hydrolases"/>
    <property type="match status" value="1"/>
</dbReference>
<dbReference type="PANTHER" id="PTHR10039:SF17">
    <property type="entry name" value="FUNGAL STAND N-TERMINAL GOODBYE DOMAIN-CONTAINING PROTEIN-RELATED"/>
    <property type="match status" value="1"/>
</dbReference>